<proteinExistence type="predicted"/>
<dbReference type="Proteomes" id="UP001732700">
    <property type="component" value="Chromosome 3D"/>
</dbReference>
<sequence>MEMAVAVLSTLTSNVVPKLAAVLEKRNEQLKGLEGDIRFMKIELEMISGAMELQLSQKQRSSPVQIRSMAEFRDLAHDIEDCLDRFLPCAACEGEPPASIRDPRRFADKIKKLKAQLEAAKKRKVDYDVNGSQASGATEEMDTEELVEMADDPVGIEKPKQEILDLLEGGEQEKLCVVSIVGFGGSGKTALAWEVYHCTQVSWRFGRRAWAVASKHKDAKGILTAILEGLRSEEEPAMAQDVPGLQQHIRNHLKAARCLIVIDDIRKQLWNAIKPIFSVETRSRILVTTSIQSVANACSSGHGYVYSMKTLSAEHSKDLLNKKVFVGGCSPDMEEGSTAIVDKCDGLPLALVSVAKVLQGENMLTGACCQEISQNLGERTDKNKNGDFTQLRQVLMSSYSSLPDPVNPLRTCLLYTSLFPDGRPFSRNRLIRRLSAEGYIQRKHPRVRGDLDVADENLKELIDRSIIRPIDVSNNAKVKTCRTHSIMHQFMLHKSRSSNFITAFGASNSSNFRHLVIQNHKKGTKAPPDMNDHLSIPVNGGHSWTSVMRFTKKSSSSDERKQLRPRSLTVFGSAGDAVSGLSNCELLRVLDLNECDDLKDEHLKCIYKLLHLKYLSLGRTVCNLSRKMERLHCLETLDLRKTMIETLPVQVLRLPHLAHLFGKVKLELPIKLCAEDILKQILPRETKLETLAGFITDKNYAFPQLMCLLKRLRKVKIWCEPTSTDCNLRLLSEAIQKFVLADMVTGVGSRSLSLHLNNYSEDLLHHLDNTAGYLSSLKLHGKLTRFPQFVLSLCGLKELCLILTNLKGSDLSNLLKLRNLLYLKLVGVDHLNDLHINRGDLSSLRRLCLVVETPEFPRIGEGALLTLTSLQLLCQGLVGLCGIELGWFIELQEVALDSMVNTETIQDWENAAKKHPRRPKVLLLKRVDQAETGSTVKYVATEGPSIFQKKRNIEQFQSTSTYEVQPNLKQLKF</sequence>
<name>A0ACD5W622_AVESA</name>
<organism evidence="1 2">
    <name type="scientific">Avena sativa</name>
    <name type="common">Oat</name>
    <dbReference type="NCBI Taxonomy" id="4498"/>
    <lineage>
        <taxon>Eukaryota</taxon>
        <taxon>Viridiplantae</taxon>
        <taxon>Streptophyta</taxon>
        <taxon>Embryophyta</taxon>
        <taxon>Tracheophyta</taxon>
        <taxon>Spermatophyta</taxon>
        <taxon>Magnoliopsida</taxon>
        <taxon>Liliopsida</taxon>
        <taxon>Poales</taxon>
        <taxon>Poaceae</taxon>
        <taxon>BOP clade</taxon>
        <taxon>Pooideae</taxon>
        <taxon>Poodae</taxon>
        <taxon>Poeae</taxon>
        <taxon>Poeae Chloroplast Group 1 (Aveneae type)</taxon>
        <taxon>Aveninae</taxon>
        <taxon>Avena</taxon>
    </lineage>
</organism>
<protein>
    <submittedName>
        <fullName evidence="1">Uncharacterized protein</fullName>
    </submittedName>
</protein>
<reference evidence="1" key="2">
    <citation type="submission" date="2025-09" db="UniProtKB">
        <authorList>
            <consortium name="EnsemblPlants"/>
        </authorList>
    </citation>
    <scope>IDENTIFICATION</scope>
</reference>
<evidence type="ECO:0000313" key="2">
    <source>
        <dbReference type="Proteomes" id="UP001732700"/>
    </source>
</evidence>
<evidence type="ECO:0000313" key="1">
    <source>
        <dbReference type="EnsemblPlants" id="AVESA.00010b.r2.3DG0571880.1.CDS"/>
    </source>
</evidence>
<reference evidence="1" key="1">
    <citation type="submission" date="2021-05" db="EMBL/GenBank/DDBJ databases">
        <authorList>
            <person name="Scholz U."/>
            <person name="Mascher M."/>
            <person name="Fiebig A."/>
        </authorList>
    </citation>
    <scope>NUCLEOTIDE SEQUENCE [LARGE SCALE GENOMIC DNA]</scope>
</reference>
<dbReference type="EnsemblPlants" id="AVESA.00010b.r2.3DG0571880.1">
    <property type="protein sequence ID" value="AVESA.00010b.r2.3DG0571880.1.CDS"/>
    <property type="gene ID" value="AVESA.00010b.r2.3DG0571880"/>
</dbReference>
<accession>A0ACD5W622</accession>
<keyword evidence="2" id="KW-1185">Reference proteome</keyword>